<dbReference type="AlphaFoldDB" id="A0A6C0NVG0"/>
<evidence type="ECO:0000256" key="1">
    <source>
        <dbReference type="SAM" id="MobiDB-lite"/>
    </source>
</evidence>
<feature type="compositionally biased region" description="Polar residues" evidence="1">
    <location>
        <begin position="87"/>
        <end position="96"/>
    </location>
</feature>
<dbReference type="EMBL" id="CP048286">
    <property type="protein sequence ID" value="QHW30170.1"/>
    <property type="molecule type" value="Genomic_DNA"/>
</dbReference>
<dbReference type="KEGG" id="prz:GZH47_04475"/>
<protein>
    <recommendedName>
        <fullName evidence="4">Helicase XPB/Ssl2 N-terminal domain-containing protein</fullName>
    </recommendedName>
</protein>
<evidence type="ECO:0008006" key="4">
    <source>
        <dbReference type="Google" id="ProtNLM"/>
    </source>
</evidence>
<feature type="compositionally biased region" description="Basic and acidic residues" evidence="1">
    <location>
        <begin position="131"/>
        <end position="144"/>
    </location>
</feature>
<feature type="compositionally biased region" description="Low complexity" evidence="1">
    <location>
        <begin position="106"/>
        <end position="124"/>
    </location>
</feature>
<evidence type="ECO:0000313" key="3">
    <source>
        <dbReference type="Proteomes" id="UP000479114"/>
    </source>
</evidence>
<dbReference type="Proteomes" id="UP000479114">
    <property type="component" value="Chromosome"/>
</dbReference>
<reference evidence="2 3" key="1">
    <citation type="submission" date="2020-02" db="EMBL/GenBank/DDBJ databases">
        <title>Paenibacillus sp. nov., isolated from rhizosphere soil of tomato.</title>
        <authorList>
            <person name="Weon H.-Y."/>
            <person name="Lee S.A."/>
        </authorList>
    </citation>
    <scope>NUCLEOTIDE SEQUENCE [LARGE SCALE GENOMIC DNA]</scope>
    <source>
        <strain evidence="2 3">14171R-81</strain>
    </source>
</reference>
<accession>A0A6C0NVG0</accession>
<dbReference type="RefSeq" id="WP_162638900.1">
    <property type="nucleotide sequence ID" value="NZ_CP048286.1"/>
</dbReference>
<proteinExistence type="predicted"/>
<gene>
    <name evidence="2" type="ORF">GZH47_04475</name>
</gene>
<name>A0A6C0NVG0_9BACL</name>
<keyword evidence="3" id="KW-1185">Reference proteome</keyword>
<feature type="region of interest" description="Disordered" evidence="1">
    <location>
        <begin position="87"/>
        <end position="144"/>
    </location>
</feature>
<sequence length="415" mass="47508">MKLADMLSYADIGQLSRIATTYQCECNGNSKNELIQSILSTVNRREVFEAQIGALKLEDLRFMNSLLFDARDAFSLEELIARVQQSKFASPGSQNEAPADTRTDEAASAASPVKKTAAKSSAAKRTGKSKPAKERPEPESGPRETISRFKQYGWLFNGYAGPERYLFQVPSDLKERFKQSMERRLASEVEYTDDEPHAYRDEQMLMGEDIVHLLTFIHLNEVPLTSEGMMYKRTILQLLELFGVKEPLPGKGEWRFGYGRKIKEYPNRFSLLYDYCFYQGWIAEHNELLELTPAGKERQALRTAEGTDKLYQFWLRLYKGPIPNIRSLAHWIDKLGSRWVRAETIMRTLTPYVKPFFYDQSETILEQRLIGMMMHLGLLRIGEHAEHGQVIRMTPLGRTVVAGLSLDDEAIVLNS</sequence>
<organism evidence="2 3">
    <name type="scientific">Paenibacillus rhizovicinus</name>
    <dbReference type="NCBI Taxonomy" id="2704463"/>
    <lineage>
        <taxon>Bacteria</taxon>
        <taxon>Bacillati</taxon>
        <taxon>Bacillota</taxon>
        <taxon>Bacilli</taxon>
        <taxon>Bacillales</taxon>
        <taxon>Paenibacillaceae</taxon>
        <taxon>Paenibacillus</taxon>
    </lineage>
</organism>
<evidence type="ECO:0000313" key="2">
    <source>
        <dbReference type="EMBL" id="QHW30170.1"/>
    </source>
</evidence>